<feature type="region of interest" description="Disordered" evidence="1">
    <location>
        <begin position="338"/>
        <end position="361"/>
    </location>
</feature>
<evidence type="ECO:0000313" key="2">
    <source>
        <dbReference type="EMBL" id="KAK2831712.1"/>
    </source>
</evidence>
<feature type="region of interest" description="Disordered" evidence="1">
    <location>
        <begin position="48"/>
        <end position="86"/>
    </location>
</feature>
<name>A0AA88M887_TACVA</name>
<feature type="compositionally biased region" description="Basic and acidic residues" evidence="1">
    <location>
        <begin position="212"/>
        <end position="221"/>
    </location>
</feature>
<reference evidence="2" key="1">
    <citation type="submission" date="2023-08" db="EMBL/GenBank/DDBJ databases">
        <title>Pelteobagrus vachellii genome.</title>
        <authorList>
            <person name="Liu H."/>
        </authorList>
    </citation>
    <scope>NUCLEOTIDE SEQUENCE</scope>
    <source>
        <strain evidence="2">PRFRI_2022a</strain>
        <tissue evidence="2">Muscle</tissue>
    </source>
</reference>
<dbReference type="Proteomes" id="UP001187315">
    <property type="component" value="Unassembled WGS sequence"/>
</dbReference>
<sequence length="491" mass="56126">MNKSKFVCFSFTSEAGKQQKSRFTTGSQKLQNKNNQSIKMIRQQLYSPGRPYDNMRANLRGKTSLPGLKRCRDGRKKEKEPVYSHPPTKKLKVDLFKHLKTHPKHTGRTAQLMPEHGIFYGNMQAKRVRYQDYPEEVEDNASNQQLAKKVTREPLQYGPFMIPKHMGDNCYMNYLPSVNDNDNQFLPQSCGDVLRQQPLCPQPTALGDTEERDVMASDESNKNRSTSKIFECIYLKNYSSDYPDDSRAHCSKDLFANHKQCQDRKDKEIDKYIKYLEKRETTSSHKPAKMDKYLAKIDNMEPVNTEQTSTFREGSRIWPSNDDILKTLTIIQKQLYSPSSPYGNRMVSQTNSESSCTEALPSDLTTCRDSHEFKEEPAFGQQPAKQLSLKKKKKSPRVNDNDDDNHETLAMIRQQIYSPSGPYGNRMLNQLEPSDLASSSFDQQANTSSNSDLPSVSNKASGVNQTITSTTKSRLHQKEDTTLNVPRLALQ</sequence>
<evidence type="ECO:0000313" key="3">
    <source>
        <dbReference type="Proteomes" id="UP001187315"/>
    </source>
</evidence>
<evidence type="ECO:0000256" key="1">
    <source>
        <dbReference type="SAM" id="MobiDB-lite"/>
    </source>
</evidence>
<protein>
    <submittedName>
        <fullName evidence="2">Uncharacterized protein</fullName>
    </submittedName>
</protein>
<feature type="region of interest" description="Disordered" evidence="1">
    <location>
        <begin position="375"/>
        <end position="406"/>
    </location>
</feature>
<feature type="compositionally biased region" description="Polar residues" evidence="1">
    <location>
        <begin position="436"/>
        <end position="472"/>
    </location>
</feature>
<organism evidence="2 3">
    <name type="scientific">Tachysurus vachellii</name>
    <name type="common">Darkbarbel catfish</name>
    <name type="synonym">Pelteobagrus vachellii</name>
    <dbReference type="NCBI Taxonomy" id="175792"/>
    <lineage>
        <taxon>Eukaryota</taxon>
        <taxon>Metazoa</taxon>
        <taxon>Chordata</taxon>
        <taxon>Craniata</taxon>
        <taxon>Vertebrata</taxon>
        <taxon>Euteleostomi</taxon>
        <taxon>Actinopterygii</taxon>
        <taxon>Neopterygii</taxon>
        <taxon>Teleostei</taxon>
        <taxon>Ostariophysi</taxon>
        <taxon>Siluriformes</taxon>
        <taxon>Bagridae</taxon>
        <taxon>Tachysurus</taxon>
    </lineage>
</organism>
<feature type="region of interest" description="Disordered" evidence="1">
    <location>
        <begin position="436"/>
        <end position="491"/>
    </location>
</feature>
<keyword evidence="3" id="KW-1185">Reference proteome</keyword>
<comment type="caution">
    <text evidence="2">The sequence shown here is derived from an EMBL/GenBank/DDBJ whole genome shotgun (WGS) entry which is preliminary data.</text>
</comment>
<proteinExistence type="predicted"/>
<dbReference type="EMBL" id="JAVHJS010000017">
    <property type="protein sequence ID" value="KAK2831712.1"/>
    <property type="molecule type" value="Genomic_DNA"/>
</dbReference>
<gene>
    <name evidence="2" type="ORF">Q7C36_016798</name>
</gene>
<accession>A0AA88M887</accession>
<feature type="region of interest" description="Disordered" evidence="1">
    <location>
        <begin position="202"/>
        <end position="221"/>
    </location>
</feature>
<dbReference type="AlphaFoldDB" id="A0AA88M887"/>